<feature type="region of interest" description="Disordered" evidence="7">
    <location>
        <begin position="1"/>
        <end position="23"/>
    </location>
</feature>
<dbReference type="Pfam" id="PF16922">
    <property type="entry name" value="SLD5_C"/>
    <property type="match status" value="1"/>
</dbReference>
<evidence type="ECO:0000259" key="9">
    <source>
        <dbReference type="Pfam" id="PF16922"/>
    </source>
</evidence>
<reference evidence="10" key="1">
    <citation type="submission" date="2020-11" db="EMBL/GenBank/DDBJ databases">
        <authorList>
            <consortium name="DOE Joint Genome Institute"/>
            <person name="Ahrendt S."/>
            <person name="Riley R."/>
            <person name="Andreopoulos W."/>
            <person name="Labutti K."/>
            <person name="Pangilinan J."/>
            <person name="Ruiz-Duenas F.J."/>
            <person name="Barrasa J.M."/>
            <person name="Sanchez-Garcia M."/>
            <person name="Camarero S."/>
            <person name="Miyauchi S."/>
            <person name="Serrano A."/>
            <person name="Linde D."/>
            <person name="Babiker R."/>
            <person name="Drula E."/>
            <person name="Ayuso-Fernandez I."/>
            <person name="Pacheco R."/>
            <person name="Padilla G."/>
            <person name="Ferreira P."/>
            <person name="Barriuso J."/>
            <person name="Kellner H."/>
            <person name="Castanera R."/>
            <person name="Alfaro M."/>
            <person name="Ramirez L."/>
            <person name="Pisabarro A.G."/>
            <person name="Kuo A."/>
            <person name="Tritt A."/>
            <person name="Lipzen A."/>
            <person name="He G."/>
            <person name="Yan M."/>
            <person name="Ng V."/>
            <person name="Cullen D."/>
            <person name="Martin F."/>
            <person name="Rosso M.-N."/>
            <person name="Henrissat B."/>
            <person name="Hibbett D."/>
            <person name="Martinez A.T."/>
            <person name="Grigoriev I.V."/>
        </authorList>
    </citation>
    <scope>NUCLEOTIDE SEQUENCE</scope>
    <source>
        <strain evidence="10">CBS 247.69</strain>
    </source>
</reference>
<comment type="subcellular location">
    <subcellularLocation>
        <location evidence="1 6">Nucleus</location>
    </subcellularLocation>
</comment>
<dbReference type="GO" id="GO:0006261">
    <property type="term" value="P:DNA-templated DNA replication"/>
    <property type="evidence" value="ECO:0007669"/>
    <property type="project" value="InterPro"/>
</dbReference>
<comment type="similarity">
    <text evidence="2 6">Belongs to the GINS4/SLD5 family.</text>
</comment>
<gene>
    <name evidence="10" type="ORF">BDZ94DRAFT_1305272</name>
</gene>
<evidence type="ECO:0000256" key="2">
    <source>
        <dbReference type="ARBA" id="ARBA00008187"/>
    </source>
</evidence>
<sequence>MDWDDEYDLQTVGGGTAGPSFMDRVRNAAPDEDEDEDIIPGVLPVINETPLEQLIRHWTNERHAPDLLAAQEDLLANLLDHLRRQSETVQLLRGDASTSEEEHIRIMLAQVEIERVKFIVRSYVRTRLFKIEKYARYITTNAEIQTRMTAAERAHASRQANMIDRHLYSSVLQSLPPTQGHLDDVDPLSTSEEPKNIMITEPDRTRPVFAHALQNCPPVHLPDGESLKMAKGHISLVPFYVVEHLVARGEAELV</sequence>
<dbReference type="InterPro" id="IPR008591">
    <property type="entry name" value="GINS_Sld5"/>
</dbReference>
<dbReference type="Pfam" id="PF05916">
    <property type="entry name" value="Sld5"/>
    <property type="match status" value="1"/>
</dbReference>
<evidence type="ECO:0000259" key="8">
    <source>
        <dbReference type="Pfam" id="PF05916"/>
    </source>
</evidence>
<evidence type="ECO:0000256" key="6">
    <source>
        <dbReference type="PIRNR" id="PIRNR007764"/>
    </source>
</evidence>
<comment type="caution">
    <text evidence="10">The sequence shown here is derived from an EMBL/GenBank/DDBJ whole genome shotgun (WGS) entry which is preliminary data.</text>
</comment>
<dbReference type="EMBL" id="MU150236">
    <property type="protein sequence ID" value="KAF9467649.1"/>
    <property type="molecule type" value="Genomic_DNA"/>
</dbReference>
<dbReference type="GO" id="GO:0000727">
    <property type="term" value="P:double-strand break repair via break-induced replication"/>
    <property type="evidence" value="ECO:0007669"/>
    <property type="project" value="TreeGrafter"/>
</dbReference>
<evidence type="ECO:0000313" key="10">
    <source>
        <dbReference type="EMBL" id="KAF9467649.1"/>
    </source>
</evidence>
<accession>A0A9P6CP52</accession>
<dbReference type="PANTHER" id="PTHR21206">
    <property type="entry name" value="SLD5 PROTEIN"/>
    <property type="match status" value="1"/>
</dbReference>
<dbReference type="InterPro" id="IPR036224">
    <property type="entry name" value="GINS_bundle-like_dom_sf"/>
</dbReference>
<dbReference type="GO" id="GO:0000811">
    <property type="term" value="C:GINS complex"/>
    <property type="evidence" value="ECO:0007669"/>
    <property type="project" value="UniProtKB-UniRule"/>
</dbReference>
<evidence type="ECO:0000313" key="11">
    <source>
        <dbReference type="Proteomes" id="UP000807353"/>
    </source>
</evidence>
<dbReference type="SUPFAM" id="SSF160059">
    <property type="entry name" value="PriA/YqbF domain"/>
    <property type="match status" value="1"/>
</dbReference>
<evidence type="ECO:0000256" key="1">
    <source>
        <dbReference type="ARBA" id="ARBA00004123"/>
    </source>
</evidence>
<dbReference type="Gene3D" id="1.20.58.1030">
    <property type="match status" value="1"/>
</dbReference>
<organism evidence="10 11">
    <name type="scientific">Collybia nuda</name>
    <dbReference type="NCBI Taxonomy" id="64659"/>
    <lineage>
        <taxon>Eukaryota</taxon>
        <taxon>Fungi</taxon>
        <taxon>Dikarya</taxon>
        <taxon>Basidiomycota</taxon>
        <taxon>Agaricomycotina</taxon>
        <taxon>Agaricomycetes</taxon>
        <taxon>Agaricomycetidae</taxon>
        <taxon>Agaricales</taxon>
        <taxon>Tricholomatineae</taxon>
        <taxon>Clitocybaceae</taxon>
        <taxon>Collybia</taxon>
    </lineage>
</organism>
<protein>
    <recommendedName>
        <fullName evidence="3 6">DNA replication complex GINS protein SLD5</fullName>
    </recommendedName>
</protein>
<dbReference type="CDD" id="cd11711">
    <property type="entry name" value="GINS_A_Sld5"/>
    <property type="match status" value="1"/>
</dbReference>
<keyword evidence="4 6" id="KW-0235">DNA replication</keyword>
<dbReference type="PANTHER" id="PTHR21206:SF0">
    <property type="entry name" value="DNA REPLICATION COMPLEX GINS PROTEIN SLD5"/>
    <property type="match status" value="1"/>
</dbReference>
<evidence type="ECO:0000256" key="4">
    <source>
        <dbReference type="ARBA" id="ARBA00022705"/>
    </source>
</evidence>
<dbReference type="InterPro" id="IPR031633">
    <property type="entry name" value="SLD5_C"/>
</dbReference>
<dbReference type="InterPro" id="IPR038749">
    <property type="entry name" value="Sld5_GINS_A"/>
</dbReference>
<proteinExistence type="inferred from homology"/>
<evidence type="ECO:0000256" key="7">
    <source>
        <dbReference type="SAM" id="MobiDB-lite"/>
    </source>
</evidence>
<dbReference type="InterPro" id="IPR021151">
    <property type="entry name" value="GINS_A"/>
</dbReference>
<dbReference type="OrthoDB" id="338231at2759"/>
<dbReference type="AlphaFoldDB" id="A0A9P6CP52"/>
<dbReference type="CDD" id="cd21692">
    <property type="entry name" value="GINS_B_Sld5"/>
    <property type="match status" value="1"/>
</dbReference>
<feature type="domain" description="GINS subunit" evidence="8">
    <location>
        <begin position="95"/>
        <end position="154"/>
    </location>
</feature>
<dbReference type="SUPFAM" id="SSF158573">
    <property type="entry name" value="GINS helical bundle-like"/>
    <property type="match status" value="1"/>
</dbReference>
<dbReference type="Proteomes" id="UP000807353">
    <property type="component" value="Unassembled WGS sequence"/>
</dbReference>
<evidence type="ECO:0000256" key="5">
    <source>
        <dbReference type="ARBA" id="ARBA00023242"/>
    </source>
</evidence>
<feature type="domain" description="DNA replication complex GINS protein SLD5 C-terminal" evidence="9">
    <location>
        <begin position="202"/>
        <end position="254"/>
    </location>
</feature>
<comment type="function">
    <text evidence="6">The GINS complex plays an essential role in the initiation of DNA replication.</text>
</comment>
<keyword evidence="11" id="KW-1185">Reference proteome</keyword>
<evidence type="ECO:0000256" key="3">
    <source>
        <dbReference type="ARBA" id="ARBA00014804"/>
    </source>
</evidence>
<name>A0A9P6CP52_9AGAR</name>
<keyword evidence="5 6" id="KW-0539">Nucleus</keyword>
<dbReference type="PIRSF" id="PIRSF007764">
    <property type="entry name" value="Sld5"/>
    <property type="match status" value="1"/>
</dbReference>